<dbReference type="Pfam" id="PF06739">
    <property type="entry name" value="SBBP"/>
    <property type="match status" value="1"/>
</dbReference>
<evidence type="ECO:0000256" key="1">
    <source>
        <dbReference type="SAM" id="Phobius"/>
    </source>
</evidence>
<dbReference type="InterPro" id="IPR011042">
    <property type="entry name" value="6-blade_b-propeller_TolB-like"/>
</dbReference>
<dbReference type="EMBL" id="CM017887">
    <property type="protein sequence ID" value="KAG1371348.1"/>
    <property type="molecule type" value="Genomic_DNA"/>
</dbReference>
<protein>
    <recommendedName>
        <fullName evidence="4">Calcium-dependent phosphotriesterase superfamily protein</fullName>
    </recommendedName>
</protein>
<proteinExistence type="predicted"/>
<dbReference type="PANTHER" id="PTHR31460:SF0">
    <property type="entry name" value="CALCIUM-DEPENDENT PHOSPHOTRIESTERASE SUPERFAMILY PROTEIN-RELATED"/>
    <property type="match status" value="1"/>
</dbReference>
<keyword evidence="1" id="KW-0472">Membrane</keyword>
<reference evidence="2" key="1">
    <citation type="journal article" date="2017" name="Gigascience">
        <title>The genome draft of coconut (Cocos nucifera).</title>
        <authorList>
            <person name="Xiao Y."/>
            <person name="Xu P."/>
            <person name="Fan H."/>
            <person name="Baudouin L."/>
            <person name="Xia W."/>
            <person name="Bocs S."/>
            <person name="Xu J."/>
            <person name="Li Q."/>
            <person name="Guo A."/>
            <person name="Zhou L."/>
            <person name="Li J."/>
            <person name="Wu Y."/>
            <person name="Ma Z."/>
            <person name="Armero A."/>
            <person name="Issali A.E."/>
            <person name="Liu N."/>
            <person name="Peng M."/>
            <person name="Yang Y."/>
        </authorList>
    </citation>
    <scope>NUCLEOTIDE SEQUENCE</scope>
    <source>
        <tissue evidence="2">Spear leaf of Hainan Tall coconut</tissue>
    </source>
</reference>
<dbReference type="Proteomes" id="UP000797356">
    <property type="component" value="Chromosome 16"/>
</dbReference>
<keyword evidence="3" id="KW-1185">Reference proteome</keyword>
<dbReference type="AlphaFoldDB" id="A0A8K0IY99"/>
<name>A0A8K0IY99_COCNU</name>
<dbReference type="SUPFAM" id="SSF63829">
    <property type="entry name" value="Calcium-dependent phosphotriesterase"/>
    <property type="match status" value="1"/>
</dbReference>
<dbReference type="PANTHER" id="PTHR31460">
    <property type="match status" value="1"/>
</dbReference>
<keyword evidence="1" id="KW-1133">Transmembrane helix</keyword>
<reference evidence="2" key="2">
    <citation type="submission" date="2019-07" db="EMBL/GenBank/DDBJ databases">
        <authorList>
            <person name="Yang Y."/>
            <person name="Bocs S."/>
            <person name="Baudouin L."/>
        </authorList>
    </citation>
    <scope>NUCLEOTIDE SEQUENCE</scope>
    <source>
        <tissue evidence="2">Spear leaf of Hainan Tall coconut</tissue>
    </source>
</reference>
<feature type="transmembrane region" description="Helical" evidence="1">
    <location>
        <begin position="20"/>
        <end position="38"/>
    </location>
</feature>
<organism evidence="2 3">
    <name type="scientific">Cocos nucifera</name>
    <name type="common">Coconut palm</name>
    <dbReference type="NCBI Taxonomy" id="13894"/>
    <lineage>
        <taxon>Eukaryota</taxon>
        <taxon>Viridiplantae</taxon>
        <taxon>Streptophyta</taxon>
        <taxon>Embryophyta</taxon>
        <taxon>Tracheophyta</taxon>
        <taxon>Spermatophyta</taxon>
        <taxon>Magnoliopsida</taxon>
        <taxon>Liliopsida</taxon>
        <taxon>Arecaceae</taxon>
        <taxon>Arecoideae</taxon>
        <taxon>Cocoseae</taxon>
        <taxon>Attaleinae</taxon>
        <taxon>Cocos</taxon>
    </lineage>
</organism>
<evidence type="ECO:0008006" key="4">
    <source>
        <dbReference type="Google" id="ProtNLM"/>
    </source>
</evidence>
<sequence>MARFGCCCRCRRSAAFSPTVAVLLILITAVPIALIASLERSPSIKYHSHGWIRECAKWDALGRRFLVSTLFNGVVAEIPVPEAAEDGALEERTVVADGDVAGNASLGIALDRARRRLLVVYADALRFRFSAVAAYELDSWDRLFLTQLSGPGDEDSFADDVAVDEEGNAYVTDAKANKIWKVGLNGELLSVIRSEVFVQRKEWYYNFVGLNGIVYHPNGYLLVIHTAGGYLFKMDPVKEEVSVVKVTGSLFMGDGMDLLSPTKLVIAGSLSTKLVESSDDWKTANVIEKYAGPVHRIASSATVKDGKVYINHLIGGGLAKRTHVIAEAVFMSAK</sequence>
<dbReference type="InterPro" id="IPR053224">
    <property type="entry name" value="Sensory_adhesion_molecule"/>
</dbReference>
<evidence type="ECO:0000313" key="3">
    <source>
        <dbReference type="Proteomes" id="UP000797356"/>
    </source>
</evidence>
<evidence type="ECO:0000313" key="2">
    <source>
        <dbReference type="EMBL" id="KAG1371348.1"/>
    </source>
</evidence>
<keyword evidence="1" id="KW-0812">Transmembrane</keyword>
<dbReference type="GO" id="GO:0005783">
    <property type="term" value="C:endoplasmic reticulum"/>
    <property type="evidence" value="ECO:0007669"/>
    <property type="project" value="TreeGrafter"/>
</dbReference>
<dbReference type="OrthoDB" id="1902639at2759"/>
<gene>
    <name evidence="2" type="ORF">COCNU_16G004420</name>
</gene>
<accession>A0A8K0IY99</accession>
<comment type="caution">
    <text evidence="2">The sequence shown here is derived from an EMBL/GenBank/DDBJ whole genome shotgun (WGS) entry which is preliminary data.</text>
</comment>
<dbReference type="Gene3D" id="2.120.10.30">
    <property type="entry name" value="TolB, C-terminal domain"/>
    <property type="match status" value="1"/>
</dbReference>
<dbReference type="InterPro" id="IPR010620">
    <property type="entry name" value="SBBP_repeat"/>
</dbReference>